<dbReference type="Proteomes" id="UP000813385">
    <property type="component" value="Unassembled WGS sequence"/>
</dbReference>
<feature type="compositionally biased region" description="Polar residues" evidence="2">
    <location>
        <begin position="1"/>
        <end position="16"/>
    </location>
</feature>
<dbReference type="PANTHER" id="PTHR47657">
    <property type="entry name" value="STEROL REGULATORY ELEMENT-BINDING PROTEIN ECM22"/>
    <property type="match status" value="1"/>
</dbReference>
<accession>A0A8K0THM9</accession>
<evidence type="ECO:0000313" key="3">
    <source>
        <dbReference type="EMBL" id="KAH7361621.1"/>
    </source>
</evidence>
<evidence type="ECO:0000256" key="1">
    <source>
        <dbReference type="ARBA" id="ARBA00023242"/>
    </source>
</evidence>
<dbReference type="PANTHER" id="PTHR47657:SF13">
    <property type="entry name" value="ZN(2)-C6 FUNGAL-TYPE DOMAIN-CONTAINING PROTEIN-RELATED"/>
    <property type="match status" value="1"/>
</dbReference>
<reference evidence="3" key="1">
    <citation type="journal article" date="2021" name="Nat. Commun.">
        <title>Genetic determinants of endophytism in the Arabidopsis root mycobiome.</title>
        <authorList>
            <person name="Mesny F."/>
            <person name="Miyauchi S."/>
            <person name="Thiergart T."/>
            <person name="Pickel B."/>
            <person name="Atanasova L."/>
            <person name="Karlsson M."/>
            <person name="Huettel B."/>
            <person name="Barry K.W."/>
            <person name="Haridas S."/>
            <person name="Chen C."/>
            <person name="Bauer D."/>
            <person name="Andreopoulos W."/>
            <person name="Pangilinan J."/>
            <person name="LaButti K."/>
            <person name="Riley R."/>
            <person name="Lipzen A."/>
            <person name="Clum A."/>
            <person name="Drula E."/>
            <person name="Henrissat B."/>
            <person name="Kohler A."/>
            <person name="Grigoriev I.V."/>
            <person name="Martin F.M."/>
            <person name="Hacquard S."/>
        </authorList>
    </citation>
    <scope>NUCLEOTIDE SEQUENCE</scope>
    <source>
        <strain evidence="3">MPI-CAGE-AT-0016</strain>
    </source>
</reference>
<name>A0A8K0THM9_9PEZI</name>
<dbReference type="Pfam" id="PF11951">
    <property type="entry name" value="Fungal_trans_2"/>
    <property type="match status" value="1"/>
</dbReference>
<dbReference type="GO" id="GO:0000981">
    <property type="term" value="F:DNA-binding transcription factor activity, RNA polymerase II-specific"/>
    <property type="evidence" value="ECO:0007669"/>
    <property type="project" value="TreeGrafter"/>
</dbReference>
<keyword evidence="4" id="KW-1185">Reference proteome</keyword>
<feature type="compositionally biased region" description="Low complexity" evidence="2">
    <location>
        <begin position="60"/>
        <end position="71"/>
    </location>
</feature>
<dbReference type="InterPro" id="IPR021858">
    <property type="entry name" value="Fun_TF"/>
</dbReference>
<keyword evidence="1" id="KW-0539">Nucleus</keyword>
<gene>
    <name evidence="3" type="ORF">B0T11DRAFT_351365</name>
</gene>
<evidence type="ECO:0000313" key="4">
    <source>
        <dbReference type="Proteomes" id="UP000813385"/>
    </source>
</evidence>
<dbReference type="AlphaFoldDB" id="A0A8K0THM9"/>
<organism evidence="3 4">
    <name type="scientific">Plectosphaerella cucumerina</name>
    <dbReference type="NCBI Taxonomy" id="40658"/>
    <lineage>
        <taxon>Eukaryota</taxon>
        <taxon>Fungi</taxon>
        <taxon>Dikarya</taxon>
        <taxon>Ascomycota</taxon>
        <taxon>Pezizomycotina</taxon>
        <taxon>Sordariomycetes</taxon>
        <taxon>Hypocreomycetidae</taxon>
        <taxon>Glomerellales</taxon>
        <taxon>Plectosphaerellaceae</taxon>
        <taxon>Plectosphaerella</taxon>
    </lineage>
</organism>
<feature type="compositionally biased region" description="Basic residues" evidence="2">
    <location>
        <begin position="31"/>
        <end position="54"/>
    </location>
</feature>
<dbReference type="EMBL" id="JAGPXD010000003">
    <property type="protein sequence ID" value="KAH7361621.1"/>
    <property type="molecule type" value="Genomic_DNA"/>
</dbReference>
<dbReference type="OrthoDB" id="416217at2759"/>
<feature type="region of interest" description="Disordered" evidence="2">
    <location>
        <begin position="1"/>
        <end position="71"/>
    </location>
</feature>
<proteinExistence type="predicted"/>
<sequence>MSDTHTSPDASSSSAAYTPRSDTPPALPPPRRGRKGHAKSRTGCRTCKRRKIKARPVPDSSSGSSLTSLSAMNPNPNAATASASALVLLAVPPLPLPFSPLNLPTLELFHAYLSSTGPLAGTPTIWRDAVPLLGLTHPCVLHAMLSLSAQHLARLQPLGAPRYLLLADTHYAAAVRGATALLPSLGPENCQALYVAAVLVCFTALARGPNPAGGDLLLVADGGVPWLTLMGGVKMVLQTVGTNVVLSGVLKPGEEDAMIPEALPGERFAWEMSLERVRELLLLESEEARNMYSDAIKTLSVLLESAFGTEENPKHQESIFHEVMGWVYRLHGDFVEALESREAVSLLILGHFAMLLPTLEKQYWFINGWGSHVLREVKTLLGPTFDGWLP</sequence>
<evidence type="ECO:0000256" key="2">
    <source>
        <dbReference type="SAM" id="MobiDB-lite"/>
    </source>
</evidence>
<comment type="caution">
    <text evidence="3">The sequence shown here is derived from an EMBL/GenBank/DDBJ whole genome shotgun (WGS) entry which is preliminary data.</text>
</comment>
<dbReference type="InterPro" id="IPR052400">
    <property type="entry name" value="Zn2-C6_fungal_TF"/>
</dbReference>
<protein>
    <submittedName>
        <fullName evidence="3">C6 zinc finger protein</fullName>
    </submittedName>
</protein>